<name>A0ABU3S8K0_9HYPH</name>
<dbReference type="Proteomes" id="UP001254257">
    <property type="component" value="Unassembled WGS sequence"/>
</dbReference>
<accession>A0ABU3S8K0</accession>
<dbReference type="RefSeq" id="WP_066470305.1">
    <property type="nucleotide sequence ID" value="NZ_JAWDID010000019.1"/>
</dbReference>
<gene>
    <name evidence="2" type="ORF">RKE40_14425</name>
</gene>
<comment type="caution">
    <text evidence="2">The sequence shown here is derived from an EMBL/GenBank/DDBJ whole genome shotgun (WGS) entry which is preliminary data.</text>
</comment>
<evidence type="ECO:0000313" key="2">
    <source>
        <dbReference type="EMBL" id="MDU0341093.1"/>
    </source>
</evidence>
<sequence length="126" mass="13198">MATSRKRPDSVSAGAQTQAIVAKVVTMQADAGLTIAMRLPILMKGAFGDARGQREASKAVVEKVSAVMESSFAIGHAATLFWLNMAMTPLTPGALGEAAAKAAHNTLEPFSKRTRANASRLSGRRS</sequence>
<evidence type="ECO:0000256" key="1">
    <source>
        <dbReference type="SAM" id="MobiDB-lite"/>
    </source>
</evidence>
<protein>
    <submittedName>
        <fullName evidence="2">Uncharacterized protein</fullName>
    </submittedName>
</protein>
<dbReference type="EMBL" id="JAWDID010000019">
    <property type="protein sequence ID" value="MDU0341093.1"/>
    <property type="molecule type" value="Genomic_DNA"/>
</dbReference>
<organism evidence="2 3">
    <name type="scientific">Bosea rubneri</name>
    <dbReference type="NCBI Taxonomy" id="3075434"/>
    <lineage>
        <taxon>Bacteria</taxon>
        <taxon>Pseudomonadati</taxon>
        <taxon>Pseudomonadota</taxon>
        <taxon>Alphaproteobacteria</taxon>
        <taxon>Hyphomicrobiales</taxon>
        <taxon>Boseaceae</taxon>
        <taxon>Bosea</taxon>
    </lineage>
</organism>
<evidence type="ECO:0000313" key="3">
    <source>
        <dbReference type="Proteomes" id="UP001254257"/>
    </source>
</evidence>
<keyword evidence="3" id="KW-1185">Reference proteome</keyword>
<feature type="region of interest" description="Disordered" evidence="1">
    <location>
        <begin position="106"/>
        <end position="126"/>
    </location>
</feature>
<reference evidence="2 3" key="1">
    <citation type="submission" date="2023-09" db="EMBL/GenBank/DDBJ databases">
        <title>Whole genome shotgun sequencing (WGS) of Bosea sp. ZW T0_25, isolated from stored onions (Allium cepa).</title>
        <authorList>
            <person name="Stoll D.A."/>
            <person name="Huch M."/>
        </authorList>
    </citation>
    <scope>NUCLEOTIDE SEQUENCE [LARGE SCALE GENOMIC DNA]</scope>
    <source>
        <strain evidence="2 3">ZW T0_25</strain>
    </source>
</reference>
<proteinExistence type="predicted"/>